<dbReference type="STRING" id="77586.A0A0D9W3N9"/>
<proteinExistence type="predicted"/>
<name>A0A0D9W3N9_9ORYZ</name>
<dbReference type="AlphaFoldDB" id="A0A0D9W3N9"/>
<protein>
    <recommendedName>
        <fullName evidence="3">DUF1618 domain-containing protein</fullName>
    </recommendedName>
</protein>
<keyword evidence="2" id="KW-1185">Reference proteome</keyword>
<dbReference type="EnsemblPlants" id="LPERR04G05670.1">
    <property type="protein sequence ID" value="LPERR04G05670.1"/>
    <property type="gene ID" value="LPERR04G05670"/>
</dbReference>
<reference evidence="1" key="3">
    <citation type="submission" date="2015-04" db="UniProtKB">
        <authorList>
            <consortium name="EnsemblPlants"/>
        </authorList>
    </citation>
    <scope>IDENTIFICATION</scope>
</reference>
<dbReference type="eggNOG" id="ENOG502R42V">
    <property type="taxonomic scope" value="Eukaryota"/>
</dbReference>
<reference evidence="1 2" key="1">
    <citation type="submission" date="2012-08" db="EMBL/GenBank/DDBJ databases">
        <title>Oryza genome evolution.</title>
        <authorList>
            <person name="Wing R.A."/>
        </authorList>
    </citation>
    <scope>NUCLEOTIDE SEQUENCE</scope>
</reference>
<dbReference type="PANTHER" id="PTHR33085:SF88">
    <property type="entry name" value="OS08G0165000 PROTEIN"/>
    <property type="match status" value="1"/>
</dbReference>
<reference evidence="2" key="2">
    <citation type="submission" date="2013-12" db="EMBL/GenBank/DDBJ databases">
        <authorList>
            <person name="Yu Y."/>
            <person name="Lee S."/>
            <person name="de Baynast K."/>
            <person name="Wissotski M."/>
            <person name="Liu L."/>
            <person name="Talag J."/>
            <person name="Goicoechea J."/>
            <person name="Angelova A."/>
            <person name="Jetty R."/>
            <person name="Kudrna D."/>
            <person name="Golser W."/>
            <person name="Rivera L."/>
            <person name="Zhang J."/>
            <person name="Wing R."/>
        </authorList>
    </citation>
    <scope>NUCLEOTIDE SEQUENCE</scope>
</reference>
<dbReference type="PANTHER" id="PTHR33085">
    <property type="entry name" value="OS12G0113100 PROTEIN-RELATED"/>
    <property type="match status" value="1"/>
</dbReference>
<organism evidence="1 2">
    <name type="scientific">Leersia perrieri</name>
    <dbReference type="NCBI Taxonomy" id="77586"/>
    <lineage>
        <taxon>Eukaryota</taxon>
        <taxon>Viridiplantae</taxon>
        <taxon>Streptophyta</taxon>
        <taxon>Embryophyta</taxon>
        <taxon>Tracheophyta</taxon>
        <taxon>Spermatophyta</taxon>
        <taxon>Magnoliopsida</taxon>
        <taxon>Liliopsida</taxon>
        <taxon>Poales</taxon>
        <taxon>Poaceae</taxon>
        <taxon>BOP clade</taxon>
        <taxon>Oryzoideae</taxon>
        <taxon>Oryzeae</taxon>
        <taxon>Oryzinae</taxon>
        <taxon>Leersia</taxon>
    </lineage>
</organism>
<accession>A0A0D9W3N9</accession>
<dbReference type="HOGENOM" id="CLU_018267_0_1_1"/>
<evidence type="ECO:0000313" key="1">
    <source>
        <dbReference type="EnsemblPlants" id="LPERR04G05670.1"/>
    </source>
</evidence>
<dbReference type="InterPro" id="IPR012871">
    <property type="entry name" value="DUF1668_ORYSA"/>
</dbReference>
<evidence type="ECO:0008006" key="3">
    <source>
        <dbReference type="Google" id="ProtNLM"/>
    </source>
</evidence>
<dbReference type="Pfam" id="PF07893">
    <property type="entry name" value="DUF1668"/>
    <property type="match status" value="2"/>
</dbReference>
<evidence type="ECO:0000313" key="2">
    <source>
        <dbReference type="Proteomes" id="UP000032180"/>
    </source>
</evidence>
<dbReference type="Proteomes" id="UP000032180">
    <property type="component" value="Chromosome 4"/>
</dbReference>
<sequence length="329" mass="36793">MSSFRRRFVYLVVDGGYNRRRRASLDSCFHMRRINMSRFFYPQSPPPPPMDMVVDDDARRRLPRPCMTFYSPSAMHFMLLGRDSKVLAVDHEGRAAIYDSASAAIRVAPALIKPKRISFLSPLPPPPYQPYAGVRAYAVVNGEDDAAMIWVSTDDGATYSFDTARRGWAKQGDWALPFRSLAVYVADYNLWFALNDAGNLCAFDLAATANSSPAPPRPQRPRPHKEWKLVTSYLVHLGSGRFCVARIFENKVKIPGDCGCYCCEMETRTETHAVFTGVEVAPCGKAGRGQVRVLSLATWHSSGMGAVEHVIIGGFGFHVLARRIKNFLY</sequence>
<dbReference type="Gramene" id="LPERR04G05670.1">
    <property type="protein sequence ID" value="LPERR04G05670.1"/>
    <property type="gene ID" value="LPERR04G05670"/>
</dbReference>